<dbReference type="EMBL" id="CACRXK020005209">
    <property type="protein sequence ID" value="CAB4005451.1"/>
    <property type="molecule type" value="Genomic_DNA"/>
</dbReference>
<dbReference type="Gene3D" id="1.25.40.420">
    <property type="match status" value="1"/>
</dbReference>
<reference evidence="1" key="1">
    <citation type="submission" date="2020-04" db="EMBL/GenBank/DDBJ databases">
        <authorList>
            <person name="Alioto T."/>
            <person name="Alioto T."/>
            <person name="Gomez Garrido J."/>
        </authorList>
    </citation>
    <scope>NUCLEOTIDE SEQUENCE</scope>
    <source>
        <strain evidence="1">A484AB</strain>
    </source>
</reference>
<protein>
    <submittedName>
        <fullName evidence="1">BTB POZ domain-containing 9-like</fullName>
    </submittedName>
</protein>
<feature type="non-terminal residue" evidence="1">
    <location>
        <position position="1"/>
    </location>
</feature>
<dbReference type="CDD" id="cd18287">
    <property type="entry name" value="BTB_POZ_BTBD9"/>
    <property type="match status" value="1"/>
</dbReference>
<dbReference type="PANTHER" id="PTHR46306">
    <property type="entry name" value="BTB/POZ DOMAIN-CONTAINING PROTEIN 9"/>
    <property type="match status" value="1"/>
</dbReference>
<organism evidence="1 2">
    <name type="scientific">Paramuricea clavata</name>
    <name type="common">Red gorgonian</name>
    <name type="synonym">Violescent sea-whip</name>
    <dbReference type="NCBI Taxonomy" id="317549"/>
    <lineage>
        <taxon>Eukaryota</taxon>
        <taxon>Metazoa</taxon>
        <taxon>Cnidaria</taxon>
        <taxon>Anthozoa</taxon>
        <taxon>Octocorallia</taxon>
        <taxon>Malacalcyonacea</taxon>
        <taxon>Plexauridae</taxon>
        <taxon>Paramuricea</taxon>
    </lineage>
</organism>
<comment type="caution">
    <text evidence="1">The sequence shown here is derived from an EMBL/GenBank/DDBJ whole genome shotgun (WGS) entry which is preliminary data.</text>
</comment>
<dbReference type="InterPro" id="IPR000421">
    <property type="entry name" value="FA58C"/>
</dbReference>
<dbReference type="Gene3D" id="2.60.120.260">
    <property type="entry name" value="Galactose-binding domain-like"/>
    <property type="match status" value="1"/>
</dbReference>
<dbReference type="FunFam" id="3.30.710.10:FF:000042">
    <property type="entry name" value="BTB/POZ domain-containing protein 9"/>
    <property type="match status" value="1"/>
</dbReference>
<dbReference type="InterPro" id="IPR052407">
    <property type="entry name" value="BTB_POZ_domain_cont_9"/>
</dbReference>
<dbReference type="Pfam" id="PF00651">
    <property type="entry name" value="BTB"/>
    <property type="match status" value="1"/>
</dbReference>
<dbReference type="GO" id="GO:0005737">
    <property type="term" value="C:cytoplasm"/>
    <property type="evidence" value="ECO:0007669"/>
    <property type="project" value="TreeGrafter"/>
</dbReference>
<proteinExistence type="predicted"/>
<dbReference type="PROSITE" id="PS50097">
    <property type="entry name" value="BTB"/>
    <property type="match status" value="1"/>
</dbReference>
<dbReference type="InterPro" id="IPR011333">
    <property type="entry name" value="SKP1/BTB/POZ_sf"/>
</dbReference>
<dbReference type="OrthoDB" id="9997739at2759"/>
<sequence>MADSHELRSNSFSSNSSLPSGEVDHVELLSSQLGALLHSSEFTDVTFIVEDKKFQAHRVFLASRCEYFRALLFGGMRESKPEAEIVLNEISAQSFGTLLKYLYTGRIFLRDLNEEHLLDLLGLAHKYGFLALESAISGYLKGSLDLHNICRIFDVACLYQLDEVLETCLNFADVHAVEILQGTADFASLSDLALVSIIKRDSFCAPEVDIFRAVQCWIGENPEADRQILSNIRLPLIELPDLFHTVRPSGLFTADAILDAIKIQTESRVTEMNYRGHLDMDENVALPHLGAEVIEGEFPDALLDSDVTSFDMDKGFTLHYLEEGRAIVVCLGRPSIINTIKMLLWDRDMRSYSYYIEVSMDNKDWIRIIDYSKYLCHSWQTLHFEPRVVRYIRLVGTLNT</sequence>
<gene>
    <name evidence="1" type="ORF">PACLA_8A028341</name>
</gene>
<dbReference type="Proteomes" id="UP001152795">
    <property type="component" value="Unassembled WGS sequence"/>
</dbReference>
<keyword evidence="2" id="KW-1185">Reference proteome</keyword>
<evidence type="ECO:0000313" key="1">
    <source>
        <dbReference type="EMBL" id="CAB4005451.1"/>
    </source>
</evidence>
<name>A0A6S7IH94_PARCT</name>
<dbReference type="Pfam" id="PF00754">
    <property type="entry name" value="F5_F8_type_C"/>
    <property type="match status" value="1"/>
</dbReference>
<dbReference type="InterPro" id="IPR000210">
    <property type="entry name" value="BTB/POZ_dom"/>
</dbReference>
<dbReference type="InterPro" id="IPR011705">
    <property type="entry name" value="BACK"/>
</dbReference>
<dbReference type="InterPro" id="IPR008979">
    <property type="entry name" value="Galactose-bd-like_sf"/>
</dbReference>
<dbReference type="SUPFAM" id="SSF49785">
    <property type="entry name" value="Galactose-binding domain-like"/>
    <property type="match status" value="1"/>
</dbReference>
<dbReference type="SUPFAM" id="SSF54695">
    <property type="entry name" value="POZ domain"/>
    <property type="match status" value="1"/>
</dbReference>
<dbReference type="Pfam" id="PF07707">
    <property type="entry name" value="BACK"/>
    <property type="match status" value="1"/>
</dbReference>
<dbReference type="AlphaFoldDB" id="A0A6S7IH94"/>
<dbReference type="Gene3D" id="3.30.710.10">
    <property type="entry name" value="Potassium Channel Kv1.1, Chain A"/>
    <property type="match status" value="1"/>
</dbReference>
<accession>A0A6S7IH94</accession>
<dbReference type="PANTHER" id="PTHR46306:SF1">
    <property type="entry name" value="BTB_POZ DOMAIN-CONTAINING PROTEIN 9"/>
    <property type="match status" value="1"/>
</dbReference>
<dbReference type="SMART" id="SM00225">
    <property type="entry name" value="BTB"/>
    <property type="match status" value="1"/>
</dbReference>
<dbReference type="SMART" id="SM00875">
    <property type="entry name" value="BACK"/>
    <property type="match status" value="1"/>
</dbReference>
<evidence type="ECO:0000313" key="2">
    <source>
        <dbReference type="Proteomes" id="UP001152795"/>
    </source>
</evidence>